<feature type="domain" description="Rho-GAP" evidence="2">
    <location>
        <begin position="39"/>
        <end position="158"/>
    </location>
</feature>
<dbReference type="OrthoDB" id="79452at2759"/>
<dbReference type="SUPFAM" id="SSF48350">
    <property type="entry name" value="GTPase activation domain, GAP"/>
    <property type="match status" value="1"/>
</dbReference>
<reference evidence="3 4" key="1">
    <citation type="journal article" date="2018" name="PLoS ONE">
        <title>The draft genome of Kipferlia bialata reveals reductive genome evolution in fornicate parasites.</title>
        <authorList>
            <person name="Tanifuji G."/>
            <person name="Takabayashi S."/>
            <person name="Kume K."/>
            <person name="Takagi M."/>
            <person name="Nakayama T."/>
            <person name="Kamikawa R."/>
            <person name="Inagaki Y."/>
            <person name="Hashimoto T."/>
        </authorList>
    </citation>
    <scope>NUCLEOTIDE SEQUENCE [LARGE SCALE GENOMIC DNA]</scope>
    <source>
        <strain evidence="3">NY0173</strain>
    </source>
</reference>
<keyword evidence="1" id="KW-0343">GTPase activation</keyword>
<dbReference type="InterPro" id="IPR008936">
    <property type="entry name" value="Rho_GTPase_activation_prot"/>
</dbReference>
<dbReference type="PROSITE" id="PS50238">
    <property type="entry name" value="RHOGAP"/>
    <property type="match status" value="1"/>
</dbReference>
<dbReference type="GO" id="GO:0005737">
    <property type="term" value="C:cytoplasm"/>
    <property type="evidence" value="ECO:0007669"/>
    <property type="project" value="TreeGrafter"/>
</dbReference>
<name>A0A9K3CTW5_9EUKA</name>
<dbReference type="PANTHER" id="PTHR23176:SF129">
    <property type="entry name" value="RHO GTPASE ACTIVATING PROTEIN AT 16F, ISOFORM E-RELATED"/>
    <property type="match status" value="1"/>
</dbReference>
<gene>
    <name evidence="3" type="ORF">KIPB_004518</name>
</gene>
<dbReference type="Gene3D" id="1.10.555.10">
    <property type="entry name" value="Rho GTPase activation protein"/>
    <property type="match status" value="1"/>
</dbReference>
<dbReference type="AlphaFoldDB" id="A0A9K3CTW5"/>
<keyword evidence="4" id="KW-1185">Reference proteome</keyword>
<dbReference type="PANTHER" id="PTHR23176">
    <property type="entry name" value="RHO/RAC/CDC GTPASE-ACTIVATING PROTEIN"/>
    <property type="match status" value="1"/>
</dbReference>
<dbReference type="GO" id="GO:0007165">
    <property type="term" value="P:signal transduction"/>
    <property type="evidence" value="ECO:0007669"/>
    <property type="project" value="InterPro"/>
</dbReference>
<sequence length="158" mass="17800">MGQSILDFFRNLFGSGSSPETQHTKAVRAASVSGQVFGCELRTLLTRTHRSVPLFVVNACAYLRARGLDKEGVFRIPGPSSKIAMWRSRLDGDEGYDLAEEMDWDLIASLLKMYFRDMPTPLFSYELYRPALAAMDHPDDHSTVEALVDLLNRVPDWS</sequence>
<dbReference type="EMBL" id="BDIP01000969">
    <property type="protein sequence ID" value="GIQ83229.1"/>
    <property type="molecule type" value="Genomic_DNA"/>
</dbReference>
<accession>A0A9K3CTW5</accession>
<evidence type="ECO:0000259" key="2">
    <source>
        <dbReference type="PROSITE" id="PS50238"/>
    </source>
</evidence>
<organism evidence="3 4">
    <name type="scientific">Kipferlia bialata</name>
    <dbReference type="NCBI Taxonomy" id="797122"/>
    <lineage>
        <taxon>Eukaryota</taxon>
        <taxon>Metamonada</taxon>
        <taxon>Carpediemonas-like organisms</taxon>
        <taxon>Kipferlia</taxon>
    </lineage>
</organism>
<protein>
    <recommendedName>
        <fullName evidence="2">Rho-GAP domain-containing protein</fullName>
    </recommendedName>
</protein>
<dbReference type="CDD" id="cd00159">
    <property type="entry name" value="RhoGAP"/>
    <property type="match status" value="1"/>
</dbReference>
<dbReference type="GO" id="GO:0005096">
    <property type="term" value="F:GTPase activator activity"/>
    <property type="evidence" value="ECO:0007669"/>
    <property type="project" value="UniProtKB-KW"/>
</dbReference>
<evidence type="ECO:0000313" key="3">
    <source>
        <dbReference type="EMBL" id="GIQ83229.1"/>
    </source>
</evidence>
<dbReference type="InterPro" id="IPR000198">
    <property type="entry name" value="RhoGAP_dom"/>
</dbReference>
<proteinExistence type="predicted"/>
<dbReference type="InterPro" id="IPR050729">
    <property type="entry name" value="Rho-GAP"/>
</dbReference>
<feature type="non-terminal residue" evidence="3">
    <location>
        <position position="158"/>
    </location>
</feature>
<dbReference type="SMART" id="SM00324">
    <property type="entry name" value="RhoGAP"/>
    <property type="match status" value="1"/>
</dbReference>
<comment type="caution">
    <text evidence="3">The sequence shown here is derived from an EMBL/GenBank/DDBJ whole genome shotgun (WGS) entry which is preliminary data.</text>
</comment>
<evidence type="ECO:0000313" key="4">
    <source>
        <dbReference type="Proteomes" id="UP000265618"/>
    </source>
</evidence>
<dbReference type="Pfam" id="PF00620">
    <property type="entry name" value="RhoGAP"/>
    <property type="match status" value="1"/>
</dbReference>
<evidence type="ECO:0000256" key="1">
    <source>
        <dbReference type="ARBA" id="ARBA00022468"/>
    </source>
</evidence>
<dbReference type="Proteomes" id="UP000265618">
    <property type="component" value="Unassembled WGS sequence"/>
</dbReference>